<proteinExistence type="inferred from homology"/>
<dbReference type="PROSITE" id="PS00606">
    <property type="entry name" value="KS3_1"/>
    <property type="match status" value="1"/>
</dbReference>
<accession>A0A918YTM4</accession>
<dbReference type="InterPro" id="IPR014030">
    <property type="entry name" value="Ketoacyl_synth_N"/>
</dbReference>
<dbReference type="InterPro" id="IPR016039">
    <property type="entry name" value="Thiolase-like"/>
</dbReference>
<dbReference type="Gene3D" id="3.40.47.10">
    <property type="match status" value="1"/>
</dbReference>
<sequence>MAAAQLAIQFKATGPNLTLSTACAAGANAIGTGTGRMLLAAGAADIVLAGGTEATLTPYFLTAFARMGALSRSSTPESASRPFDAARDGFVMGEGAGVLVLETERHAQARGALVHAHLAGYAANADGFHVTAPDPSGAGIRQAMRHALADADVVREDIGHINAHGTSTPLNDTIESKAISRIFTHDPPVTSTKGVTGHTLGASGAIEAVYTVLALQHGVIPPTANLTTLDPECPVDVVHGRPRRTRVEAALSNSFGFGGQNAVLVFVRNGPP</sequence>
<dbReference type="PANTHER" id="PTHR11712">
    <property type="entry name" value="POLYKETIDE SYNTHASE-RELATED"/>
    <property type="match status" value="1"/>
</dbReference>
<evidence type="ECO:0000313" key="6">
    <source>
        <dbReference type="EMBL" id="GHE15884.1"/>
    </source>
</evidence>
<dbReference type="RefSeq" id="WP_373311009.1">
    <property type="nucleotide sequence ID" value="NZ_BMVG01000071.1"/>
</dbReference>
<dbReference type="InterPro" id="IPR014031">
    <property type="entry name" value="Ketoacyl_synth_C"/>
</dbReference>
<dbReference type="EMBL" id="BMVG01000071">
    <property type="protein sequence ID" value="GHE15884.1"/>
    <property type="molecule type" value="Genomic_DNA"/>
</dbReference>
<dbReference type="InterPro" id="IPR018201">
    <property type="entry name" value="Ketoacyl_synth_AS"/>
</dbReference>
<gene>
    <name evidence="6" type="ORF">GCM10010339_91970</name>
</gene>
<dbReference type="GO" id="GO:0006633">
    <property type="term" value="P:fatty acid biosynthetic process"/>
    <property type="evidence" value="ECO:0007669"/>
    <property type="project" value="InterPro"/>
</dbReference>
<dbReference type="SMART" id="SM00825">
    <property type="entry name" value="PKS_KS"/>
    <property type="match status" value="1"/>
</dbReference>
<evidence type="ECO:0000259" key="5">
    <source>
        <dbReference type="PROSITE" id="PS52004"/>
    </source>
</evidence>
<dbReference type="FunFam" id="3.40.47.10:FF:000029">
    <property type="entry name" value="3-oxoacyl-[acyl-carrier-protein] synthase 1"/>
    <property type="match status" value="1"/>
</dbReference>
<dbReference type="CDD" id="cd00834">
    <property type="entry name" value="KAS_I_II"/>
    <property type="match status" value="1"/>
</dbReference>
<dbReference type="GO" id="GO:0004315">
    <property type="term" value="F:3-oxoacyl-[acyl-carrier-protein] synthase activity"/>
    <property type="evidence" value="ECO:0007669"/>
    <property type="project" value="InterPro"/>
</dbReference>
<dbReference type="Pfam" id="PF00109">
    <property type="entry name" value="ketoacyl-synt"/>
    <property type="match status" value="1"/>
</dbReference>
<evidence type="ECO:0000256" key="4">
    <source>
        <dbReference type="RuleBase" id="RU003694"/>
    </source>
</evidence>
<keyword evidence="3" id="KW-0012">Acyltransferase</keyword>
<feature type="domain" description="Ketosynthase family 3 (KS3)" evidence="5">
    <location>
        <begin position="1"/>
        <end position="268"/>
    </location>
</feature>
<dbReference type="SUPFAM" id="SSF53901">
    <property type="entry name" value="Thiolase-like"/>
    <property type="match status" value="2"/>
</dbReference>
<dbReference type="AlphaFoldDB" id="A0A918YTM4"/>
<comment type="caution">
    <text evidence="6">The sequence shown here is derived from an EMBL/GenBank/DDBJ whole genome shotgun (WGS) entry which is preliminary data.</text>
</comment>
<name>A0A918YTM4_9ACTN</name>
<protein>
    <recommendedName>
        <fullName evidence="5">Ketosynthase family 3 (KS3) domain-containing protein</fullName>
    </recommendedName>
</protein>
<reference evidence="6" key="1">
    <citation type="journal article" date="2014" name="Int. J. Syst. Evol. Microbiol.">
        <title>Complete genome sequence of Corynebacterium casei LMG S-19264T (=DSM 44701T), isolated from a smear-ripened cheese.</title>
        <authorList>
            <consortium name="US DOE Joint Genome Institute (JGI-PGF)"/>
            <person name="Walter F."/>
            <person name="Albersmeier A."/>
            <person name="Kalinowski J."/>
            <person name="Ruckert C."/>
        </authorList>
    </citation>
    <scope>NUCLEOTIDE SEQUENCE</scope>
    <source>
        <strain evidence="6">JCM 4714</strain>
    </source>
</reference>
<organism evidence="6 7">
    <name type="scientific">Streptomyces alanosinicus</name>
    <dbReference type="NCBI Taxonomy" id="68171"/>
    <lineage>
        <taxon>Bacteria</taxon>
        <taxon>Bacillati</taxon>
        <taxon>Actinomycetota</taxon>
        <taxon>Actinomycetes</taxon>
        <taxon>Kitasatosporales</taxon>
        <taxon>Streptomycetaceae</taxon>
        <taxon>Streptomyces</taxon>
    </lineage>
</organism>
<keyword evidence="2 4" id="KW-0808">Transferase</keyword>
<dbReference type="PROSITE" id="PS52004">
    <property type="entry name" value="KS3_2"/>
    <property type="match status" value="1"/>
</dbReference>
<evidence type="ECO:0000313" key="7">
    <source>
        <dbReference type="Proteomes" id="UP000655443"/>
    </source>
</evidence>
<dbReference type="Proteomes" id="UP000655443">
    <property type="component" value="Unassembled WGS sequence"/>
</dbReference>
<reference evidence="6" key="2">
    <citation type="submission" date="2020-09" db="EMBL/GenBank/DDBJ databases">
        <authorList>
            <person name="Sun Q."/>
            <person name="Ohkuma M."/>
        </authorList>
    </citation>
    <scope>NUCLEOTIDE SEQUENCE</scope>
    <source>
        <strain evidence="6">JCM 4714</strain>
    </source>
</reference>
<evidence type="ECO:0000256" key="2">
    <source>
        <dbReference type="ARBA" id="ARBA00022679"/>
    </source>
</evidence>
<dbReference type="Pfam" id="PF02801">
    <property type="entry name" value="Ketoacyl-synt_C"/>
    <property type="match status" value="1"/>
</dbReference>
<keyword evidence="7" id="KW-1185">Reference proteome</keyword>
<comment type="similarity">
    <text evidence="1 4">Belongs to the thiolase-like superfamily. Beta-ketoacyl-ACP synthases family.</text>
</comment>
<dbReference type="InterPro" id="IPR020841">
    <property type="entry name" value="PKS_Beta-ketoAc_synthase_dom"/>
</dbReference>
<evidence type="ECO:0000256" key="3">
    <source>
        <dbReference type="ARBA" id="ARBA00023315"/>
    </source>
</evidence>
<dbReference type="InterPro" id="IPR000794">
    <property type="entry name" value="Beta-ketoacyl_synthase"/>
</dbReference>
<evidence type="ECO:0000256" key="1">
    <source>
        <dbReference type="ARBA" id="ARBA00008467"/>
    </source>
</evidence>
<dbReference type="PANTHER" id="PTHR11712:SF347">
    <property type="entry name" value="BETA KETOACYL-ACYL CARRIER PROTEIN SYNTHASE"/>
    <property type="match status" value="1"/>
</dbReference>